<dbReference type="AlphaFoldDB" id="A0A840HR64"/>
<gene>
    <name evidence="1" type="ORF">HNQ99_000703</name>
</gene>
<keyword evidence="2" id="KW-1185">Reference proteome</keyword>
<dbReference type="Proteomes" id="UP000575068">
    <property type="component" value="Unassembled WGS sequence"/>
</dbReference>
<sequence>MPFRVFTNGSANPPAAYAKSLRAAGLYVPDDHMMIVVLRDDPFLETRMARVAGAIGVGVTTGLATRDIWAAQTFANRAPHVIDGFTPLLGFLGNSMLKS</sequence>
<dbReference type="RefSeq" id="WP_184474423.1">
    <property type="nucleotide sequence ID" value="NZ_JACHOV010000002.1"/>
</dbReference>
<organism evidence="1 2">
    <name type="scientific">Rhizorhapis suberifaciens</name>
    <name type="common">corky root of lettuce</name>
    <dbReference type="NCBI Taxonomy" id="13656"/>
    <lineage>
        <taxon>Bacteria</taxon>
        <taxon>Pseudomonadati</taxon>
        <taxon>Pseudomonadota</taxon>
        <taxon>Alphaproteobacteria</taxon>
        <taxon>Sphingomonadales</taxon>
        <taxon>Sphingomonadaceae</taxon>
        <taxon>Rhizorhapis</taxon>
    </lineage>
</organism>
<accession>A0A840HR64</accession>
<name>A0A840HR64_9SPHN</name>
<protein>
    <submittedName>
        <fullName evidence="1">Phosphoglycolate phosphatase-like HAD superfamily hydrolase</fullName>
    </submittedName>
</protein>
<comment type="caution">
    <text evidence="1">The sequence shown here is derived from an EMBL/GenBank/DDBJ whole genome shotgun (WGS) entry which is preliminary data.</text>
</comment>
<evidence type="ECO:0000313" key="1">
    <source>
        <dbReference type="EMBL" id="MBB4640415.1"/>
    </source>
</evidence>
<keyword evidence="1" id="KW-0378">Hydrolase</keyword>
<proteinExistence type="predicted"/>
<reference evidence="1 2" key="1">
    <citation type="submission" date="2020-08" db="EMBL/GenBank/DDBJ databases">
        <title>Genomic Encyclopedia of Type Strains, Phase IV (KMG-IV): sequencing the most valuable type-strain genomes for metagenomic binning, comparative biology and taxonomic classification.</title>
        <authorList>
            <person name="Goeker M."/>
        </authorList>
    </citation>
    <scope>NUCLEOTIDE SEQUENCE [LARGE SCALE GENOMIC DNA]</scope>
    <source>
        <strain evidence="1 2">DSM 7465</strain>
    </source>
</reference>
<dbReference type="GO" id="GO:0016787">
    <property type="term" value="F:hydrolase activity"/>
    <property type="evidence" value="ECO:0007669"/>
    <property type="project" value="UniProtKB-KW"/>
</dbReference>
<evidence type="ECO:0000313" key="2">
    <source>
        <dbReference type="Proteomes" id="UP000575068"/>
    </source>
</evidence>
<dbReference type="EMBL" id="JACHOV010000002">
    <property type="protein sequence ID" value="MBB4640415.1"/>
    <property type="molecule type" value="Genomic_DNA"/>
</dbReference>